<proteinExistence type="predicted"/>
<dbReference type="Gene3D" id="2.30.270.10">
    <property type="entry name" value="duf1285 protein"/>
    <property type="match status" value="1"/>
</dbReference>
<dbReference type="Gene3D" id="3.10.540.10">
    <property type="entry name" value="duf1285 like domain"/>
    <property type="match status" value="1"/>
</dbReference>
<feature type="domain" description="DUF1285" evidence="1">
    <location>
        <begin position="29"/>
        <end position="94"/>
    </location>
</feature>
<dbReference type="Proteomes" id="UP001139410">
    <property type="component" value="Unassembled WGS sequence"/>
</dbReference>
<accession>A0A9X1TXV7</accession>
<name>A0A9X1TXV7_9SPHN</name>
<dbReference type="Pfam" id="PF06938">
    <property type="entry name" value="DUF1285_N"/>
    <property type="match status" value="1"/>
</dbReference>
<dbReference type="PIRSF" id="PIRSF029557">
    <property type="entry name" value="UCP029557"/>
    <property type="match status" value="1"/>
</dbReference>
<evidence type="ECO:0000259" key="2">
    <source>
        <dbReference type="Pfam" id="PF21028"/>
    </source>
</evidence>
<evidence type="ECO:0000313" key="4">
    <source>
        <dbReference type="Proteomes" id="UP001139410"/>
    </source>
</evidence>
<dbReference type="InterPro" id="IPR048341">
    <property type="entry name" value="DUF1285_N"/>
</dbReference>
<dbReference type="RefSeq" id="WP_235066953.1">
    <property type="nucleotide sequence ID" value="NZ_JAKFGM010000001.1"/>
</dbReference>
<reference evidence="3" key="1">
    <citation type="submission" date="2022-01" db="EMBL/GenBank/DDBJ databases">
        <authorList>
            <person name="Jo J.-H."/>
            <person name="Im W.-T."/>
        </authorList>
    </citation>
    <scope>NUCLEOTIDE SEQUENCE</scope>
    <source>
        <strain evidence="3">G124</strain>
    </source>
</reference>
<sequence>MPERRPPIEAQGQSLADLAAAIEARGESPPVDRWNPRHCGHSGMRIARDGSWFHEGSPIGRPAMVRLFASVLRREPDGSHVLVTPVEKLTIDVEATAFRATQMTMAGEREQRRIGVMLDSGDALIVGPAHPLTVIETAEGPSPRVAVRFGLEAELARPLYYELADIALAEGHEPPGVWSDGAFFPLVP</sequence>
<keyword evidence="4" id="KW-1185">Reference proteome</keyword>
<evidence type="ECO:0000313" key="3">
    <source>
        <dbReference type="EMBL" id="MCF2514493.1"/>
    </source>
</evidence>
<dbReference type="EMBL" id="JAKFGM010000001">
    <property type="protein sequence ID" value="MCF2514493.1"/>
    <property type="molecule type" value="Genomic_DNA"/>
</dbReference>
<gene>
    <name evidence="3" type="ORF">LVY65_05355</name>
</gene>
<dbReference type="InterPro" id="IPR048342">
    <property type="entry name" value="DUF1285_C"/>
</dbReference>
<dbReference type="InterPro" id="IPR010707">
    <property type="entry name" value="DUF1285"/>
</dbReference>
<protein>
    <submittedName>
        <fullName evidence="3">DUF1285 domain-containing protein</fullName>
    </submittedName>
</protein>
<evidence type="ECO:0000259" key="1">
    <source>
        <dbReference type="Pfam" id="PF06938"/>
    </source>
</evidence>
<feature type="domain" description="DUF1285" evidence="2">
    <location>
        <begin position="97"/>
        <end position="186"/>
    </location>
</feature>
<dbReference type="InterPro" id="IPR023361">
    <property type="entry name" value="DUF1285_beta_roll_sf"/>
</dbReference>
<dbReference type="AlphaFoldDB" id="A0A9X1TXV7"/>
<organism evidence="3 4">
    <name type="scientific">Sphingomonas cremea</name>
    <dbReference type="NCBI Taxonomy" id="2904799"/>
    <lineage>
        <taxon>Bacteria</taxon>
        <taxon>Pseudomonadati</taxon>
        <taxon>Pseudomonadota</taxon>
        <taxon>Alphaproteobacteria</taxon>
        <taxon>Sphingomonadales</taxon>
        <taxon>Sphingomonadaceae</taxon>
        <taxon>Sphingomonas</taxon>
    </lineage>
</organism>
<comment type="caution">
    <text evidence="3">The sequence shown here is derived from an EMBL/GenBank/DDBJ whole genome shotgun (WGS) entry which is preliminary data.</text>
</comment>
<dbReference type="Pfam" id="PF21028">
    <property type="entry name" value="DUF1285_C"/>
    <property type="match status" value="1"/>
</dbReference>